<gene>
    <name evidence="1" type="ORF">GCM10010178_68930</name>
</gene>
<reference evidence="2" key="1">
    <citation type="journal article" date="2019" name="Int. J. Syst. Evol. Microbiol.">
        <title>The Global Catalogue of Microorganisms (GCM) 10K type strain sequencing project: providing services to taxonomists for standard genome sequencing and annotation.</title>
        <authorList>
            <consortium name="The Broad Institute Genomics Platform"/>
            <consortium name="The Broad Institute Genome Sequencing Center for Infectious Disease"/>
            <person name="Wu L."/>
            <person name="Ma J."/>
        </authorList>
    </citation>
    <scope>NUCLEOTIDE SEQUENCE [LARGE SCALE GENOMIC DNA]</scope>
    <source>
        <strain evidence="2">JCM 3296</strain>
    </source>
</reference>
<evidence type="ECO:0008006" key="3">
    <source>
        <dbReference type="Google" id="ProtNLM"/>
    </source>
</evidence>
<accession>A0ABQ2V7F9</accession>
<keyword evidence="2" id="KW-1185">Reference proteome</keyword>
<organism evidence="1 2">
    <name type="scientific">Lentzea flava</name>
    <dbReference type="NCBI Taxonomy" id="103732"/>
    <lineage>
        <taxon>Bacteria</taxon>
        <taxon>Bacillati</taxon>
        <taxon>Actinomycetota</taxon>
        <taxon>Actinomycetes</taxon>
        <taxon>Pseudonocardiales</taxon>
        <taxon>Pseudonocardiaceae</taxon>
        <taxon>Lentzea</taxon>
    </lineage>
</organism>
<evidence type="ECO:0000313" key="1">
    <source>
        <dbReference type="EMBL" id="GGU67326.1"/>
    </source>
</evidence>
<comment type="caution">
    <text evidence="1">The sequence shown here is derived from an EMBL/GenBank/DDBJ whole genome shotgun (WGS) entry which is preliminary data.</text>
</comment>
<dbReference type="Proteomes" id="UP000649573">
    <property type="component" value="Unassembled WGS sequence"/>
</dbReference>
<dbReference type="RefSeq" id="WP_229813204.1">
    <property type="nucleotide sequence ID" value="NZ_BMRE01000042.1"/>
</dbReference>
<dbReference type="EMBL" id="BMRE01000042">
    <property type="protein sequence ID" value="GGU67326.1"/>
    <property type="molecule type" value="Genomic_DNA"/>
</dbReference>
<evidence type="ECO:0000313" key="2">
    <source>
        <dbReference type="Proteomes" id="UP000649573"/>
    </source>
</evidence>
<name>A0ABQ2V7F9_9PSEU</name>
<proteinExistence type="predicted"/>
<protein>
    <recommendedName>
        <fullName evidence="3">GIY-YIG nuclease family protein</fullName>
    </recommendedName>
</protein>
<sequence length="297" mass="33008">MRANKKTCANCLRPVHGSPGGRGRGRDIAWHAHCPPCAQLVADQMETVLSIERPRGTPLQVRRCRWCGAERTCPAGWATRCHLCLDERTSPEIDLVRLAASSGFRAPLREAAQLAAVTTLVDVLAQFEQPGWTVIAGDVLGLPWTDDQYTAKSHGTWGRHDACGRIQVMSRGRDECATCPPEPRSRTHRARAEDAYLLYLVRYGDFVKFGRGYHSRVRDHLRSGATPVQVLTARHADVHVAELALKRRHVRDVARGIEGVPTSFGTGTEVLPIRLSPDLLDFLPHGEDVTHRFVPLR</sequence>